<sequence>MSGAEFSGVDIDLLADYIGGALEGTPDESAVATLIAEDPAWREAYDELGGGIAVVRAELGRFEPEPMPAELAAKLDGMFAPVPQLTVVAGGAPEGVRGSKARRRMRWATPIAIAAGFIAFVGFGADYLAGRDMSDSGGAGSAADSAALSDAGGTPALTASGTDYTRVTLAVPPVTPMNAPESEAFSGQSGADEGRTRLSTESALARLTDQAALDECLAAVQQENAGGPLDVQTVDFARFDGVPALIVRFTASNGAQAWAVGAECGTPPGDADTIEKVPVR</sequence>
<feature type="transmembrane region" description="Helical" evidence="2">
    <location>
        <begin position="107"/>
        <end position="125"/>
    </location>
</feature>
<proteinExistence type="predicted"/>
<dbReference type="RefSeq" id="WP_133873813.1">
    <property type="nucleotide sequence ID" value="NZ_BOMD01000054.1"/>
</dbReference>
<feature type="region of interest" description="Disordered" evidence="1">
    <location>
        <begin position="173"/>
        <end position="194"/>
    </location>
</feature>
<comment type="caution">
    <text evidence="3">The sequence shown here is derived from an EMBL/GenBank/DDBJ whole genome shotgun (WGS) entry which is preliminary data.</text>
</comment>
<keyword evidence="2" id="KW-0472">Membrane</keyword>
<name>A0A4R6JXP9_9ACTN</name>
<dbReference type="OrthoDB" id="3404896at2"/>
<accession>A0A4R6JXP9</accession>
<evidence type="ECO:0000313" key="4">
    <source>
        <dbReference type="Proteomes" id="UP000294901"/>
    </source>
</evidence>
<dbReference type="Proteomes" id="UP000294901">
    <property type="component" value="Unassembled WGS sequence"/>
</dbReference>
<keyword evidence="4" id="KW-1185">Reference proteome</keyword>
<organism evidence="3 4">
    <name type="scientific">Paractinoplanes brasiliensis</name>
    <dbReference type="NCBI Taxonomy" id="52695"/>
    <lineage>
        <taxon>Bacteria</taxon>
        <taxon>Bacillati</taxon>
        <taxon>Actinomycetota</taxon>
        <taxon>Actinomycetes</taxon>
        <taxon>Micromonosporales</taxon>
        <taxon>Micromonosporaceae</taxon>
        <taxon>Paractinoplanes</taxon>
    </lineage>
</organism>
<evidence type="ECO:0000313" key="3">
    <source>
        <dbReference type="EMBL" id="TDO39495.1"/>
    </source>
</evidence>
<reference evidence="3 4" key="1">
    <citation type="submission" date="2019-03" db="EMBL/GenBank/DDBJ databases">
        <title>Sequencing the genomes of 1000 actinobacteria strains.</title>
        <authorList>
            <person name="Klenk H.-P."/>
        </authorList>
    </citation>
    <scope>NUCLEOTIDE SEQUENCE [LARGE SCALE GENOMIC DNA]</scope>
    <source>
        <strain evidence="3 4">DSM 43805</strain>
    </source>
</reference>
<dbReference type="EMBL" id="SNWR01000001">
    <property type="protein sequence ID" value="TDO39495.1"/>
    <property type="molecule type" value="Genomic_DNA"/>
</dbReference>
<gene>
    <name evidence="3" type="ORF">C8E87_3186</name>
</gene>
<evidence type="ECO:0000256" key="2">
    <source>
        <dbReference type="SAM" id="Phobius"/>
    </source>
</evidence>
<dbReference type="AlphaFoldDB" id="A0A4R6JXP9"/>
<protein>
    <submittedName>
        <fullName evidence="3">Uncharacterized protein</fullName>
    </submittedName>
</protein>
<evidence type="ECO:0000256" key="1">
    <source>
        <dbReference type="SAM" id="MobiDB-lite"/>
    </source>
</evidence>
<keyword evidence="2" id="KW-1133">Transmembrane helix</keyword>
<keyword evidence="2" id="KW-0812">Transmembrane</keyword>